<reference evidence="1" key="1">
    <citation type="submission" date="2021-06" db="EMBL/GenBank/DDBJ databases">
        <title>Complete genome sequence of Erwinia phage pEa_SNUABM_7.</title>
        <authorList>
            <person name="Kim S.G."/>
            <person name="Park S.C."/>
        </authorList>
    </citation>
    <scope>NUCLEOTIDE SEQUENCE</scope>
</reference>
<keyword evidence="2" id="KW-1185">Reference proteome</keyword>
<protein>
    <submittedName>
        <fullName evidence="1">Uncharacterized protein</fullName>
    </submittedName>
</protein>
<dbReference type="Proteomes" id="UP000827609">
    <property type="component" value="Segment"/>
</dbReference>
<proteinExistence type="predicted"/>
<organism evidence="1 2">
    <name type="scientific">Erwinia phage pEa_SNUABM_7</name>
    <dbReference type="NCBI Taxonomy" id="2866695"/>
    <lineage>
        <taxon>Viruses</taxon>
        <taxon>Duplodnaviria</taxon>
        <taxon>Heunggongvirae</taxon>
        <taxon>Uroviricota</taxon>
        <taxon>Caudoviricetes</taxon>
        <taxon>Snuvirus</taxon>
        <taxon>Snuvirus SNUABM7</taxon>
    </lineage>
</organism>
<evidence type="ECO:0000313" key="2">
    <source>
        <dbReference type="Proteomes" id="UP000827609"/>
    </source>
</evidence>
<name>A0AAE8BLD2_9CAUD</name>
<dbReference type="EMBL" id="MZ475896">
    <property type="protein sequence ID" value="QYW04752.1"/>
    <property type="molecule type" value="Genomic_DNA"/>
</dbReference>
<sequence>MRMLPATANAMQRNAISTYVSGSVPTAYASMNVAVLLFTGTQPTKAEMNAFLNGATQHAGSNAAYQNLTSFLTARNADYVGGVGGLKPSITLMASNVPITLGAAMNTKLVAANTDTRNSYITKDATPTWFALVAGGSLALNLTTGLPTASYYCDFIAVGSVGNENSSAELRIAGGKVYANATTGNDQSKATVINDLVITFK</sequence>
<accession>A0AAE8BLD2</accession>
<evidence type="ECO:0000313" key="1">
    <source>
        <dbReference type="EMBL" id="QYW04752.1"/>
    </source>
</evidence>
<gene>
    <name evidence="1" type="ORF">pEaSNUABM7_00084</name>
</gene>